<dbReference type="SUPFAM" id="SSF103473">
    <property type="entry name" value="MFS general substrate transporter"/>
    <property type="match status" value="1"/>
</dbReference>
<dbReference type="Proteomes" id="UP000534388">
    <property type="component" value="Unassembled WGS sequence"/>
</dbReference>
<dbReference type="PANTHER" id="PTHR42718">
    <property type="entry name" value="MAJOR FACILITATOR SUPERFAMILY MULTIDRUG TRANSPORTER MFSC"/>
    <property type="match status" value="1"/>
</dbReference>
<evidence type="ECO:0000313" key="10">
    <source>
        <dbReference type="Proteomes" id="UP000534388"/>
    </source>
</evidence>
<feature type="transmembrane region" description="Helical" evidence="7">
    <location>
        <begin position="223"/>
        <end position="246"/>
    </location>
</feature>
<feature type="transmembrane region" description="Helical" evidence="7">
    <location>
        <begin position="143"/>
        <end position="165"/>
    </location>
</feature>
<dbReference type="RefSeq" id="WP_182162444.1">
    <property type="nucleotide sequence ID" value="NZ_JACEZT010000006.1"/>
</dbReference>
<evidence type="ECO:0000256" key="4">
    <source>
        <dbReference type="ARBA" id="ARBA00022692"/>
    </source>
</evidence>
<dbReference type="InterPro" id="IPR036259">
    <property type="entry name" value="MFS_trans_sf"/>
</dbReference>
<evidence type="ECO:0000256" key="3">
    <source>
        <dbReference type="ARBA" id="ARBA00022475"/>
    </source>
</evidence>
<gene>
    <name evidence="9" type="ORF">H3H37_11340</name>
</gene>
<feature type="transmembrane region" description="Helical" evidence="7">
    <location>
        <begin position="85"/>
        <end position="104"/>
    </location>
</feature>
<dbReference type="AlphaFoldDB" id="A0A7W2IBY3"/>
<comment type="caution">
    <text evidence="9">The sequence shown here is derived from an EMBL/GenBank/DDBJ whole genome shotgun (WGS) entry which is preliminary data.</text>
</comment>
<evidence type="ECO:0000313" key="9">
    <source>
        <dbReference type="EMBL" id="MBA5637648.1"/>
    </source>
</evidence>
<reference evidence="9 10" key="1">
    <citation type="submission" date="2020-07" db="EMBL/GenBank/DDBJ databases">
        <title>Novel species isolated from subtropical streams in China.</title>
        <authorList>
            <person name="Lu H."/>
        </authorList>
    </citation>
    <scope>NUCLEOTIDE SEQUENCE [LARGE SCALE GENOMIC DNA]</scope>
    <source>
        <strain evidence="9 10">LX20W</strain>
    </source>
</reference>
<proteinExistence type="predicted"/>
<feature type="transmembrane region" description="Helical" evidence="7">
    <location>
        <begin position="110"/>
        <end position="131"/>
    </location>
</feature>
<evidence type="ECO:0000256" key="7">
    <source>
        <dbReference type="SAM" id="Phobius"/>
    </source>
</evidence>
<evidence type="ECO:0000256" key="1">
    <source>
        <dbReference type="ARBA" id="ARBA00004651"/>
    </source>
</evidence>
<feature type="transmembrane region" description="Helical" evidence="7">
    <location>
        <begin position="351"/>
        <end position="370"/>
    </location>
</feature>
<evidence type="ECO:0000256" key="5">
    <source>
        <dbReference type="ARBA" id="ARBA00022989"/>
    </source>
</evidence>
<sequence length="412" mass="42320">MSAGLSADVRGSARKRPALGTVLVLLLACQLVATDVYLPALPQIAGQFGGRSGPVQWTLTAFILAFGLAQLAIGWRADRIGRRPLLLGGLTLYVVAAAMGALAGGLSMLIASRVLLGMAAAACVIGARAVIRDQYAGPAGMGVMARSMTGMGMIGVLSPLAGGLVTQWLGWHWTLALVAGFGALAWLAVWRGLPETRLPVAAAAAADHADATGYWAMVRHPRFLASSLLAGISFSGAMCFLLLSPFVFIRDFGMSRVAYGAVPAACTLAFLVGTVLCRRSLRRHAVPRVARMGALLSLAGGAGQLLLAQAGVHTPWALLLPQCVYMLGHGFHQPCGQGGAVEPFPAQAGRAAAASGFIITAIAFVAGQLVSHSQLGASATLVLAMSGISAALGLLAFAGMERAYRRTGAVQA</sequence>
<organism evidence="9 10">
    <name type="scientific">Rugamonas brunnea</name>
    <dbReference type="NCBI Taxonomy" id="2758569"/>
    <lineage>
        <taxon>Bacteria</taxon>
        <taxon>Pseudomonadati</taxon>
        <taxon>Pseudomonadota</taxon>
        <taxon>Betaproteobacteria</taxon>
        <taxon>Burkholderiales</taxon>
        <taxon>Oxalobacteraceae</taxon>
        <taxon>Telluria group</taxon>
        <taxon>Rugamonas</taxon>
    </lineage>
</organism>
<feature type="transmembrane region" description="Helical" evidence="7">
    <location>
        <begin position="258"/>
        <end position="277"/>
    </location>
</feature>
<comment type="subcellular location">
    <subcellularLocation>
        <location evidence="1">Cell membrane</location>
        <topology evidence="1">Multi-pass membrane protein</topology>
    </subcellularLocation>
</comment>
<evidence type="ECO:0000259" key="8">
    <source>
        <dbReference type="PROSITE" id="PS50850"/>
    </source>
</evidence>
<keyword evidence="2" id="KW-0813">Transport</keyword>
<dbReference type="PROSITE" id="PS50850">
    <property type="entry name" value="MFS"/>
    <property type="match status" value="1"/>
</dbReference>
<evidence type="ECO:0000256" key="2">
    <source>
        <dbReference type="ARBA" id="ARBA00022448"/>
    </source>
</evidence>
<dbReference type="GO" id="GO:0022857">
    <property type="term" value="F:transmembrane transporter activity"/>
    <property type="evidence" value="ECO:0007669"/>
    <property type="project" value="InterPro"/>
</dbReference>
<feature type="transmembrane region" description="Helical" evidence="7">
    <location>
        <begin position="376"/>
        <end position="397"/>
    </location>
</feature>
<feature type="domain" description="Major facilitator superfamily (MFS) profile" evidence="8">
    <location>
        <begin position="1"/>
        <end position="405"/>
    </location>
</feature>
<keyword evidence="3" id="KW-1003">Cell membrane</keyword>
<dbReference type="PANTHER" id="PTHR42718:SF46">
    <property type="entry name" value="BLR6921 PROTEIN"/>
    <property type="match status" value="1"/>
</dbReference>
<protein>
    <submittedName>
        <fullName evidence="9">MFS transporter</fullName>
    </submittedName>
</protein>
<dbReference type="Gene3D" id="1.20.1720.10">
    <property type="entry name" value="Multidrug resistance protein D"/>
    <property type="match status" value="1"/>
</dbReference>
<dbReference type="Pfam" id="PF07690">
    <property type="entry name" value="MFS_1"/>
    <property type="match status" value="1"/>
</dbReference>
<keyword evidence="5 7" id="KW-1133">Transmembrane helix</keyword>
<feature type="transmembrane region" description="Helical" evidence="7">
    <location>
        <begin position="57"/>
        <end position="73"/>
    </location>
</feature>
<dbReference type="GO" id="GO:0005886">
    <property type="term" value="C:plasma membrane"/>
    <property type="evidence" value="ECO:0007669"/>
    <property type="project" value="UniProtKB-SubCell"/>
</dbReference>
<feature type="transmembrane region" description="Helical" evidence="7">
    <location>
        <begin position="171"/>
        <end position="190"/>
    </location>
</feature>
<keyword evidence="6 7" id="KW-0472">Membrane</keyword>
<dbReference type="EMBL" id="JACEZT010000006">
    <property type="protein sequence ID" value="MBA5637648.1"/>
    <property type="molecule type" value="Genomic_DNA"/>
</dbReference>
<dbReference type="InterPro" id="IPR020846">
    <property type="entry name" value="MFS_dom"/>
</dbReference>
<keyword evidence="10" id="KW-1185">Reference proteome</keyword>
<name>A0A7W2IBY3_9BURK</name>
<evidence type="ECO:0000256" key="6">
    <source>
        <dbReference type="ARBA" id="ARBA00023136"/>
    </source>
</evidence>
<keyword evidence="4 7" id="KW-0812">Transmembrane</keyword>
<accession>A0A7W2IBY3</accession>
<dbReference type="InterPro" id="IPR011701">
    <property type="entry name" value="MFS"/>
</dbReference>